<keyword evidence="6 7" id="KW-0472">Membrane</keyword>
<organism evidence="9 10">
    <name type="scientific">Notoacmeibacter marinus</name>
    <dbReference type="NCBI Taxonomy" id="1876515"/>
    <lineage>
        <taxon>Bacteria</taxon>
        <taxon>Pseudomonadati</taxon>
        <taxon>Pseudomonadota</taxon>
        <taxon>Alphaproteobacteria</taxon>
        <taxon>Hyphomicrobiales</taxon>
        <taxon>Notoacmeibacteraceae</taxon>
        <taxon>Notoacmeibacter</taxon>
    </lineage>
</organism>
<feature type="transmembrane region" description="Helical" evidence="7">
    <location>
        <begin position="169"/>
        <end position="193"/>
    </location>
</feature>
<comment type="subunit">
    <text evidence="7">The complex comprises the extracytoplasmic solute receptor protein and the two transmembrane proteins.</text>
</comment>
<feature type="transmembrane region" description="Helical" evidence="7">
    <location>
        <begin position="92"/>
        <end position="122"/>
    </location>
</feature>
<reference evidence="10" key="1">
    <citation type="journal article" date="2017" name="Int. J. Syst. Evol. Microbiol.">
        <title>Notoacmeibacter marinus gen. nov., sp. nov., isolated from the gut of a limpet and proposal of Notoacmeibacteraceae fam. nov. in the order Rhizobiales of the class Alphaproteobacteria.</title>
        <authorList>
            <person name="Huang Z."/>
            <person name="Guo F."/>
            <person name="Lai Q."/>
        </authorList>
    </citation>
    <scope>NUCLEOTIDE SEQUENCE [LARGE SCALE GENOMIC DNA]</scope>
    <source>
        <strain evidence="10">XMTR2A4</strain>
    </source>
</reference>
<keyword evidence="7" id="KW-0813">Transport</keyword>
<dbReference type="EMBL" id="NBYO01000001">
    <property type="protein sequence ID" value="OXT02176.1"/>
    <property type="molecule type" value="Genomic_DNA"/>
</dbReference>
<comment type="caution">
    <text evidence="9">The sequence shown here is derived from an EMBL/GenBank/DDBJ whole genome shotgun (WGS) entry which is preliminary data.</text>
</comment>
<evidence type="ECO:0000256" key="7">
    <source>
        <dbReference type="RuleBase" id="RU369079"/>
    </source>
</evidence>
<name>A0A231V3P1_9HYPH</name>
<evidence type="ECO:0000313" key="9">
    <source>
        <dbReference type="EMBL" id="OXT02176.1"/>
    </source>
</evidence>
<proteinExistence type="inferred from homology"/>
<feature type="transmembrane region" description="Helical" evidence="7">
    <location>
        <begin position="354"/>
        <end position="378"/>
    </location>
</feature>
<dbReference type="NCBIfam" id="TIGR00786">
    <property type="entry name" value="dctM"/>
    <property type="match status" value="1"/>
</dbReference>
<feature type="transmembrane region" description="Helical" evidence="7">
    <location>
        <begin position="398"/>
        <end position="424"/>
    </location>
</feature>
<keyword evidence="10" id="KW-1185">Reference proteome</keyword>
<dbReference type="RefSeq" id="WP_094076135.1">
    <property type="nucleotide sequence ID" value="NZ_NBYO01000001.1"/>
</dbReference>
<sequence length="425" mass="45145">MYGLLTIGSFMGMLAAGMPIFLSLGVLSLILIYSEGTPLIAYPQIFVDHLESDTLVAIPFFVLAATFMQRGGIAKALVECATVWIGSLRGGLALVCVAATTIFAAISGSSIATAMAMGTLLVPAMVERSYSRPFALGVVGASGTLGILIPPSLPMIVYAVIAEESIPRLFLAGVVPGLLQAALFSIWIIFFTWRKGYPSEERVNAPVFISTNLQALPALSLPVIILGGIYSGIVTVSESAGLAALVSIIVALFVYKGCTIRDLPEIVGHSVRTTASIIFIVMTAGAFAHWIVGSGVSDNLVDFVENSQLKAWQFLLFINILLLALGMFLEVFAVILITMPIVLPLLGPLGINPIHFAIVLMVNMEVALLTPPIGMNLYVLSTITSSRIADVIRGVGPFVVIMLILLLLVTFVPEISLFLPGYIFG</sequence>
<comment type="caution">
    <text evidence="7">Lacks conserved residue(s) required for the propagation of feature annotation.</text>
</comment>
<feature type="transmembrane region" description="Helical" evidence="7">
    <location>
        <begin position="12"/>
        <end position="33"/>
    </location>
</feature>
<keyword evidence="5 7" id="KW-1133">Transmembrane helix</keyword>
<feature type="transmembrane region" description="Helical" evidence="7">
    <location>
        <begin position="213"/>
        <end position="233"/>
    </location>
</feature>
<feature type="transmembrane region" description="Helical" evidence="7">
    <location>
        <begin position="312"/>
        <end position="342"/>
    </location>
</feature>
<keyword evidence="2" id="KW-1003">Cell membrane</keyword>
<dbReference type="Pfam" id="PF06808">
    <property type="entry name" value="DctM"/>
    <property type="match status" value="1"/>
</dbReference>
<evidence type="ECO:0000256" key="5">
    <source>
        <dbReference type="ARBA" id="ARBA00022989"/>
    </source>
</evidence>
<dbReference type="Proteomes" id="UP000215405">
    <property type="component" value="Unassembled WGS sequence"/>
</dbReference>
<dbReference type="InterPro" id="IPR004681">
    <property type="entry name" value="TRAP_DctM"/>
</dbReference>
<protein>
    <recommendedName>
        <fullName evidence="7">TRAP transporter large permease protein</fullName>
    </recommendedName>
</protein>
<dbReference type="InterPro" id="IPR010656">
    <property type="entry name" value="DctM"/>
</dbReference>
<evidence type="ECO:0000256" key="2">
    <source>
        <dbReference type="ARBA" id="ARBA00022475"/>
    </source>
</evidence>
<evidence type="ECO:0000256" key="6">
    <source>
        <dbReference type="ARBA" id="ARBA00023136"/>
    </source>
</evidence>
<dbReference type="PANTHER" id="PTHR33362">
    <property type="entry name" value="SIALIC ACID TRAP TRANSPORTER PERMEASE PROTEIN SIAT-RELATED"/>
    <property type="match status" value="1"/>
</dbReference>
<gene>
    <name evidence="9" type="ORF">B7H23_04445</name>
</gene>
<feature type="transmembrane region" description="Helical" evidence="7">
    <location>
        <begin position="239"/>
        <end position="258"/>
    </location>
</feature>
<evidence type="ECO:0000256" key="4">
    <source>
        <dbReference type="ARBA" id="ARBA00022692"/>
    </source>
</evidence>
<evidence type="ECO:0000256" key="1">
    <source>
        <dbReference type="ARBA" id="ARBA00004429"/>
    </source>
</evidence>
<evidence type="ECO:0000256" key="3">
    <source>
        <dbReference type="ARBA" id="ARBA00022519"/>
    </source>
</evidence>
<feature type="transmembrane region" description="Helical" evidence="7">
    <location>
        <begin position="270"/>
        <end position="292"/>
    </location>
</feature>
<dbReference type="AlphaFoldDB" id="A0A231V3P1"/>
<comment type="function">
    <text evidence="7">Part of the tripartite ATP-independent periplasmic (TRAP) transport system.</text>
</comment>
<dbReference type="GO" id="GO:0022857">
    <property type="term" value="F:transmembrane transporter activity"/>
    <property type="evidence" value="ECO:0007669"/>
    <property type="project" value="UniProtKB-UniRule"/>
</dbReference>
<feature type="transmembrane region" description="Helical" evidence="7">
    <location>
        <begin position="134"/>
        <end position="157"/>
    </location>
</feature>
<keyword evidence="3 7" id="KW-0997">Cell inner membrane</keyword>
<dbReference type="PANTHER" id="PTHR33362:SF5">
    <property type="entry name" value="C4-DICARBOXYLATE TRAP TRANSPORTER LARGE PERMEASE PROTEIN DCTM"/>
    <property type="match status" value="1"/>
</dbReference>
<feature type="domain" description="TRAP C4-dicarboxylate transport system permease DctM subunit" evidence="8">
    <location>
        <begin position="7"/>
        <end position="415"/>
    </location>
</feature>
<evidence type="ECO:0000259" key="8">
    <source>
        <dbReference type="Pfam" id="PF06808"/>
    </source>
</evidence>
<accession>A0A231V3P1</accession>
<dbReference type="GO" id="GO:0005886">
    <property type="term" value="C:plasma membrane"/>
    <property type="evidence" value="ECO:0007669"/>
    <property type="project" value="UniProtKB-SubCell"/>
</dbReference>
<comment type="similarity">
    <text evidence="7">Belongs to the TRAP transporter large permease family.</text>
</comment>
<dbReference type="PIRSF" id="PIRSF006066">
    <property type="entry name" value="HI0050"/>
    <property type="match status" value="1"/>
</dbReference>
<comment type="subcellular location">
    <subcellularLocation>
        <location evidence="1 7">Cell inner membrane</location>
        <topology evidence="1 7">Multi-pass membrane protein</topology>
    </subcellularLocation>
</comment>
<keyword evidence="4 7" id="KW-0812">Transmembrane</keyword>
<evidence type="ECO:0000313" key="10">
    <source>
        <dbReference type="Proteomes" id="UP000215405"/>
    </source>
</evidence>